<dbReference type="EMBL" id="AP028956">
    <property type="protein sequence ID" value="BET39598.1"/>
    <property type="molecule type" value="Genomic_DNA"/>
</dbReference>
<keyword evidence="1" id="KW-0175">Coiled coil</keyword>
<feature type="coiled-coil region" evidence="1">
    <location>
        <begin position="598"/>
        <end position="643"/>
    </location>
</feature>
<dbReference type="RefSeq" id="WP_353307330.1">
    <property type="nucleotide sequence ID" value="NZ_AP028956.1"/>
</dbReference>
<accession>A0ABM8JRN6</accession>
<evidence type="ECO:0000256" key="1">
    <source>
        <dbReference type="SAM" id="Coils"/>
    </source>
</evidence>
<feature type="coiled-coil region" evidence="1">
    <location>
        <begin position="306"/>
        <end position="368"/>
    </location>
</feature>
<geneLocation type="plasmid" evidence="2 3">
    <name>pSAP_1</name>
</geneLocation>
<feature type="coiled-coil region" evidence="1">
    <location>
        <begin position="403"/>
        <end position="430"/>
    </location>
</feature>
<dbReference type="Proteomes" id="UP001473424">
    <property type="component" value="Plasmid pSAP_1"/>
</dbReference>
<evidence type="ECO:0000313" key="3">
    <source>
        <dbReference type="Proteomes" id="UP001473424"/>
    </source>
</evidence>
<gene>
    <name evidence="2" type="ORF">SAP269_21870</name>
</gene>
<name>A0ABM8JRN6_9MOLU</name>
<proteinExistence type="predicted"/>
<evidence type="ECO:0000313" key="2">
    <source>
        <dbReference type="EMBL" id="BET39598.1"/>
    </source>
</evidence>
<keyword evidence="3" id="KW-1185">Reference proteome</keyword>
<feature type="coiled-coil region" evidence="1">
    <location>
        <begin position="181"/>
        <end position="219"/>
    </location>
</feature>
<keyword evidence="2" id="KW-0614">Plasmid</keyword>
<sequence length="681" mass="83100">MPWKNIFKINKNYSINDENLDSVIEIFEEFFKEYNDKNNFFSNSEDIDFDNPNTSAQLNQLKEIKKIELNKLINELKNDLKYNFFSNFWEKKENLKLIKKLKDFLKFEINNKTIEQNNELLKLEQNKSLIEVSSINKNNKRENNNIINFQDYFTYFTFLLKKINNDINYLKEINLNLSFNKKEFLNQLRELENLTSNKIQELYKRNEKLENINKNIFEKIIKENIITQLILSFWAFRMKNNDDKYKLVSENKFNKNESDENYEFFFKLIDFIFNEYINQIIKNEEKIFDNIFKKYDDKKSYLINEQDEYNKNIKENEENIDKFNQKVDQENAKILTIKKENENMEKIIQNLKNRKKDIKNKRKNCEQDWEENKNNLENQIWIKTTFDKKITKKQYLNEIETIIKKNEDNIKKNINEVEKLEDNIIRHKTEIIINNKKLKKIKEKNNKIKFSFKENKYIMMYELKKIKENWIKNISENQKTFFIFLKKINKLEETKFIQFIENYLKNEENKKNILLFNENYNIENNIISIEKQNNQIKEKIKKTFENIKENFELKENEIIVKLNKEIIGNFKKTINTINQSEFVNIETQTEKNPENTKNSWQEQKLKKIKQENEILTKKISEINKIFEEEKTELKNKIDYLNESIENAVEINSEETWNENIVKVEIHNNPMYINYQNSQSSM</sequence>
<protein>
    <submittedName>
        <fullName evidence="2">Uncharacterized protein</fullName>
    </submittedName>
</protein>
<feature type="coiled-coil region" evidence="1">
    <location>
        <begin position="526"/>
        <end position="557"/>
    </location>
</feature>
<reference evidence="3" key="1">
    <citation type="journal article" date="2024" name="FEMS Microbiol. Lett.">
        <title>Genomic insights into Spiroplasma endosymbionts that induce male-killing and protective phenotypes in the pea aphid.</title>
        <authorList>
            <person name="Arai H."/>
            <person name="Legeai F."/>
            <person name="Kageyama D."/>
            <person name="Sugio A."/>
            <person name="Simon J.C."/>
        </authorList>
    </citation>
    <scope>NUCLEOTIDE SEQUENCE [LARGE SCALE GENOMIC DNA]</scope>
    <source>
        <strain evidence="3">sAp269</strain>
        <plasmid evidence="3">pSAP_1</plasmid>
    </source>
</reference>
<organism evidence="2 3">
    <name type="scientific">Spiroplasma ixodetis</name>
    <dbReference type="NCBI Taxonomy" id="2141"/>
    <lineage>
        <taxon>Bacteria</taxon>
        <taxon>Bacillati</taxon>
        <taxon>Mycoplasmatota</taxon>
        <taxon>Mollicutes</taxon>
        <taxon>Entomoplasmatales</taxon>
        <taxon>Spiroplasmataceae</taxon>
        <taxon>Spiroplasma</taxon>
    </lineage>
</organism>